<gene>
    <name evidence="2" type="ORF">CkaCkLH20_00917</name>
</gene>
<reference evidence="2" key="2">
    <citation type="submission" date="2020-11" db="EMBL/GenBank/DDBJ databases">
        <title>Whole genome sequencing of Colletotrichum sp.</title>
        <authorList>
            <person name="Li H."/>
        </authorList>
    </citation>
    <scope>NUCLEOTIDE SEQUENCE</scope>
    <source>
        <strain evidence="2">CkLH20</strain>
    </source>
</reference>
<reference evidence="2" key="1">
    <citation type="submission" date="2020-03" db="EMBL/GenBank/DDBJ databases">
        <authorList>
            <person name="He L."/>
        </authorList>
    </citation>
    <scope>NUCLEOTIDE SEQUENCE</scope>
    <source>
        <strain evidence="2">CkLH20</strain>
    </source>
</reference>
<dbReference type="GeneID" id="62156711"/>
<dbReference type="EMBL" id="JAATWM020000002">
    <property type="protein sequence ID" value="KAF9881771.1"/>
    <property type="molecule type" value="Genomic_DNA"/>
</dbReference>
<sequence length="932" mass="103869">MLHEFDLFFVHPFVHRLHYFSILRVSLFVSRTRTVSPDQCALHRFIVWAAVQRNSCQKMTSTERLECPLLRCRQRFPNHEAMLKHLYTCEQLSTGEYWCYDCGKAEKFTDGKCKRCLGHPGKRRKIMAVAKNFFSSLGQKSRNQHVPDLGMDNAVIQPPPSYDSILVQPQQVELSSSSEILEIDSVEVPLRPPTSVFASTNAFGDEAPNPFGVQSTAPNQTVSVMPDLNFGCDWGTHNNFGMVDMTRGDKPSLSVDTYGLSQYRKQHKPTTRTKNLSPSNSLRSNASTDTTASYLVSPASVFSTWTNADTNITSPAPGSIGYGGNLSRGCSNASNYSNASRYSNNPALPLHNFISELPAEDIMSPVPQTLPDDLGGEKEMFSFAASTSAGPVTDAATVDHVEGTQAAVEATETFKPACSIDANSLVASAWDTLKAHVSSSMEKLQHLSHNPLVAELQLLSPQQIAHRGLETLRAFLDRSQPISTIDTLCFVHVTYSLSLIVHEDDACSRSTQLYAQACLYSQLFVPRERETYLEVASAIWQPLDFPMAECDDLLDRHGAFFHPSSSLKGKERAHPLKAPRRDVLVDVAQFFLDELEFRTLSNKERGSIEVLGSKMWSQHFQDASVHINPVFTKTANAFSSMLWQQRAQSNIFGSKMKRFQHRISNGSIRTVRRAELELMQAGKGCMSSEDYFDNYVLEVKEKFTAHCEQAIPGSVSRREYQVYGIELMQKVIDNICKKETTAYPTKTSSDATGDASLDEFIRSLTNDTPALPGDLLIQDVSAFKAPFPDIAVSVDFAGQSNAMEAMVSMYSGSIDQVMDVVQPLPTPDNSTANTSPDAQATQSDSGPVHAYDRCDLCDYRPRGDPQWFKGSMAKHKKLQHSTAPPKIYRCPYPGCTSQYKNRPDNLKQHQQDKGHFVDGETERRPSKRKKRE</sequence>
<feature type="compositionally biased region" description="Polar residues" evidence="1">
    <location>
        <begin position="827"/>
        <end position="845"/>
    </location>
</feature>
<evidence type="ECO:0000313" key="2">
    <source>
        <dbReference type="EMBL" id="KAF9881771.1"/>
    </source>
</evidence>
<comment type="caution">
    <text evidence="2">The sequence shown here is derived from an EMBL/GenBank/DDBJ whole genome shotgun (WGS) entry which is preliminary data.</text>
</comment>
<evidence type="ECO:0000256" key="1">
    <source>
        <dbReference type="SAM" id="MobiDB-lite"/>
    </source>
</evidence>
<feature type="compositionally biased region" description="Polar residues" evidence="1">
    <location>
        <begin position="272"/>
        <end position="289"/>
    </location>
</feature>
<evidence type="ECO:0000313" key="3">
    <source>
        <dbReference type="Proteomes" id="UP000781932"/>
    </source>
</evidence>
<organism evidence="2 3">
    <name type="scientific">Colletotrichum karsti</name>
    <dbReference type="NCBI Taxonomy" id="1095194"/>
    <lineage>
        <taxon>Eukaryota</taxon>
        <taxon>Fungi</taxon>
        <taxon>Dikarya</taxon>
        <taxon>Ascomycota</taxon>
        <taxon>Pezizomycotina</taxon>
        <taxon>Sordariomycetes</taxon>
        <taxon>Hypocreomycetidae</taxon>
        <taxon>Glomerellales</taxon>
        <taxon>Glomerellaceae</taxon>
        <taxon>Colletotrichum</taxon>
        <taxon>Colletotrichum boninense species complex</taxon>
    </lineage>
</organism>
<feature type="region of interest" description="Disordered" evidence="1">
    <location>
        <begin position="898"/>
        <end position="932"/>
    </location>
</feature>
<name>A0A9P6IGQ5_9PEZI</name>
<feature type="region of interest" description="Disordered" evidence="1">
    <location>
        <begin position="822"/>
        <end position="847"/>
    </location>
</feature>
<proteinExistence type="predicted"/>
<protein>
    <submittedName>
        <fullName evidence="2">Zinc finger protein</fullName>
    </submittedName>
</protein>
<dbReference type="AlphaFoldDB" id="A0A9P6IGQ5"/>
<accession>A0A9P6IGQ5</accession>
<dbReference type="OrthoDB" id="5366163at2759"/>
<dbReference type="RefSeq" id="XP_038751232.1">
    <property type="nucleotide sequence ID" value="XM_038883637.1"/>
</dbReference>
<keyword evidence="3" id="KW-1185">Reference proteome</keyword>
<dbReference type="Proteomes" id="UP000781932">
    <property type="component" value="Unassembled WGS sequence"/>
</dbReference>
<feature type="compositionally biased region" description="Basic and acidic residues" evidence="1">
    <location>
        <begin position="901"/>
        <end position="924"/>
    </location>
</feature>
<feature type="region of interest" description="Disordered" evidence="1">
    <location>
        <begin position="262"/>
        <end position="289"/>
    </location>
</feature>